<reference evidence="3 4" key="1">
    <citation type="submission" date="2017-06" db="EMBL/GenBank/DDBJ databases">
        <title>A platform for efficient transgenesis in Macrostomum lignano, a flatworm model organism for stem cell research.</title>
        <authorList>
            <person name="Berezikov E."/>
        </authorList>
    </citation>
    <scope>NUCLEOTIDE SEQUENCE [LARGE SCALE GENOMIC DNA]</scope>
    <source>
        <strain evidence="3">DV1</strain>
        <tissue evidence="3">Whole organism</tissue>
    </source>
</reference>
<dbReference type="InterPro" id="IPR000719">
    <property type="entry name" value="Prot_kinase_dom"/>
</dbReference>
<feature type="region of interest" description="Disordered" evidence="1">
    <location>
        <begin position="458"/>
        <end position="478"/>
    </location>
</feature>
<evidence type="ECO:0000313" key="4">
    <source>
        <dbReference type="Proteomes" id="UP000215902"/>
    </source>
</evidence>
<dbReference type="EMBL" id="NIVC01000420">
    <property type="protein sequence ID" value="PAA83421.1"/>
    <property type="molecule type" value="Genomic_DNA"/>
</dbReference>
<dbReference type="Gene3D" id="1.10.510.10">
    <property type="entry name" value="Transferase(Phosphotransferase) domain 1"/>
    <property type="match status" value="1"/>
</dbReference>
<dbReference type="SUPFAM" id="SSF56112">
    <property type="entry name" value="Protein kinase-like (PK-like)"/>
    <property type="match status" value="1"/>
</dbReference>
<feature type="domain" description="Protein kinase" evidence="2">
    <location>
        <begin position="80"/>
        <end position="450"/>
    </location>
</feature>
<dbReference type="STRING" id="282301.A0A267GBL7"/>
<dbReference type="InterPro" id="IPR050235">
    <property type="entry name" value="CK1_Ser-Thr_kinase"/>
</dbReference>
<organism evidence="3 4">
    <name type="scientific">Macrostomum lignano</name>
    <dbReference type="NCBI Taxonomy" id="282301"/>
    <lineage>
        <taxon>Eukaryota</taxon>
        <taxon>Metazoa</taxon>
        <taxon>Spiralia</taxon>
        <taxon>Lophotrochozoa</taxon>
        <taxon>Platyhelminthes</taxon>
        <taxon>Rhabditophora</taxon>
        <taxon>Macrostomorpha</taxon>
        <taxon>Macrostomida</taxon>
        <taxon>Macrostomidae</taxon>
        <taxon>Macrostomum</taxon>
    </lineage>
</organism>
<feature type="region of interest" description="Disordered" evidence="1">
    <location>
        <begin position="1"/>
        <end position="38"/>
    </location>
</feature>
<dbReference type="SMART" id="SM00220">
    <property type="entry name" value="S_TKc"/>
    <property type="match status" value="1"/>
</dbReference>
<keyword evidence="4" id="KW-1185">Reference proteome</keyword>
<dbReference type="OrthoDB" id="6139845at2759"/>
<comment type="caution">
    <text evidence="3">The sequence shown here is derived from an EMBL/GenBank/DDBJ whole genome shotgun (WGS) entry which is preliminary data.</text>
</comment>
<name>A0A267GBL7_9PLAT</name>
<dbReference type="Pfam" id="PF00069">
    <property type="entry name" value="Pkinase"/>
    <property type="match status" value="1"/>
</dbReference>
<dbReference type="Proteomes" id="UP000215902">
    <property type="component" value="Unassembled WGS sequence"/>
</dbReference>
<dbReference type="GO" id="GO:0004672">
    <property type="term" value="F:protein kinase activity"/>
    <property type="evidence" value="ECO:0007669"/>
    <property type="project" value="InterPro"/>
</dbReference>
<evidence type="ECO:0000259" key="2">
    <source>
        <dbReference type="PROSITE" id="PS50011"/>
    </source>
</evidence>
<dbReference type="PANTHER" id="PTHR11909">
    <property type="entry name" value="CASEIN KINASE-RELATED"/>
    <property type="match status" value="1"/>
</dbReference>
<accession>A0A267GBL7</accession>
<dbReference type="AlphaFoldDB" id="A0A267GBL7"/>
<evidence type="ECO:0000256" key="1">
    <source>
        <dbReference type="SAM" id="MobiDB-lite"/>
    </source>
</evidence>
<dbReference type="PROSITE" id="PS50011">
    <property type="entry name" value="PROTEIN_KINASE_DOM"/>
    <property type="match status" value="1"/>
</dbReference>
<feature type="compositionally biased region" description="Polar residues" evidence="1">
    <location>
        <begin position="1"/>
        <end position="10"/>
    </location>
</feature>
<dbReference type="InterPro" id="IPR011009">
    <property type="entry name" value="Kinase-like_dom_sf"/>
</dbReference>
<evidence type="ECO:0000313" key="3">
    <source>
        <dbReference type="EMBL" id="PAA83421.1"/>
    </source>
</evidence>
<proteinExistence type="predicted"/>
<feature type="compositionally biased region" description="Polar residues" evidence="1">
    <location>
        <begin position="468"/>
        <end position="478"/>
    </location>
</feature>
<gene>
    <name evidence="3" type="ORF">BOX15_Mlig025269g1</name>
</gene>
<feature type="region of interest" description="Disordered" evidence="1">
    <location>
        <begin position="648"/>
        <end position="674"/>
    </location>
</feature>
<protein>
    <recommendedName>
        <fullName evidence="2">Protein kinase domain-containing protein</fullName>
    </recommendedName>
</protein>
<sequence>MTSPIKSGSETYCYKSSRRSRSSSLMRSSQTMKERNRCSNDVVTTNNINIVDKSKERNKNIVIFQEESAKSEDWKKKYIHSTLFLLGYGAYGSVFQVTTRLYSQTRQRIARERYIYHADFLTNYASQRRLKLDQYDKLRDKQRHERLFDTVAIKYEILDQSMLEDGATRFCLFLRREFLVLDTIWRRFPRLLVGFPVVFDFGYIGDKLQYGVNTKYKNIFTYMNLQGEEVKFFADTHNRNLTGVTKISYMTMELLGPSIEDYRVYFEPWYEKAGVKPFFQVRTVFRIADQLLCRLYMLHKAGFVHHDLKPDNLALGHGRAMNTVYLIDFGFAKQVADNPVEDWMGSRKYISIDAYSGERANYAQDIESWFYLIMALLYDSLPWSDDVIVPMLEAQDEAGRWLLAATIKRTWWGDYNGANTLHSMLKQVQSLHQREVPDIGQIMNQLHRRVRDLRENLRQNRDPKSANAELSNSHSKSSSGYMSIRKVLLQIFELPKIVKNQMLGDQEFRAYQDARRAQGLKPFRWDPTDFQWEWDRNHSRMLNSNAGVDSGGMPGGEELSVGGVEIGEFENPPVISGNNHRDLLRRQIESLPAYSDLRRAARRRGFSILSDESGASRERADEVSYVFDSRNNCLVPKWPSGGICRRRQTRPRAASAMDRYGKDDSEEEADDYRPGLELKRLANPAWLQGWQTGWTNESSTESGDLKGV</sequence>
<dbReference type="GO" id="GO:0005524">
    <property type="term" value="F:ATP binding"/>
    <property type="evidence" value="ECO:0007669"/>
    <property type="project" value="InterPro"/>
</dbReference>